<evidence type="ECO:0000313" key="4">
    <source>
        <dbReference type="Proteomes" id="UP001620645"/>
    </source>
</evidence>
<evidence type="ECO:0000313" key="3">
    <source>
        <dbReference type="EMBL" id="KAL3072629.1"/>
    </source>
</evidence>
<keyword evidence="2" id="KW-0732">Signal</keyword>
<feature type="signal peptide" evidence="2">
    <location>
        <begin position="1"/>
        <end position="24"/>
    </location>
</feature>
<organism evidence="3 4">
    <name type="scientific">Heterodera schachtii</name>
    <name type="common">Sugarbeet cyst nematode worm</name>
    <name type="synonym">Tylenchus schachtii</name>
    <dbReference type="NCBI Taxonomy" id="97005"/>
    <lineage>
        <taxon>Eukaryota</taxon>
        <taxon>Metazoa</taxon>
        <taxon>Ecdysozoa</taxon>
        <taxon>Nematoda</taxon>
        <taxon>Chromadorea</taxon>
        <taxon>Rhabditida</taxon>
        <taxon>Tylenchina</taxon>
        <taxon>Tylenchomorpha</taxon>
        <taxon>Tylenchoidea</taxon>
        <taxon>Heteroderidae</taxon>
        <taxon>Heteroderinae</taxon>
        <taxon>Heterodera</taxon>
    </lineage>
</organism>
<reference evidence="3 4" key="1">
    <citation type="submission" date="2024-10" db="EMBL/GenBank/DDBJ databases">
        <authorList>
            <person name="Kim D."/>
        </authorList>
    </citation>
    <scope>NUCLEOTIDE SEQUENCE [LARGE SCALE GENOMIC DNA]</scope>
    <source>
        <strain evidence="3">Taebaek</strain>
    </source>
</reference>
<feature type="chain" id="PRO_5044745784" evidence="2">
    <location>
        <begin position="25"/>
        <end position="111"/>
    </location>
</feature>
<comment type="caution">
    <text evidence="3">The sequence shown here is derived from an EMBL/GenBank/DDBJ whole genome shotgun (WGS) entry which is preliminary data.</text>
</comment>
<gene>
    <name evidence="3" type="ORF">niasHS_017603</name>
</gene>
<evidence type="ECO:0000256" key="2">
    <source>
        <dbReference type="SAM" id="SignalP"/>
    </source>
</evidence>
<evidence type="ECO:0000256" key="1">
    <source>
        <dbReference type="SAM" id="MobiDB-lite"/>
    </source>
</evidence>
<proteinExistence type="predicted"/>
<dbReference type="EMBL" id="JBICCN010000373">
    <property type="protein sequence ID" value="KAL3072629.1"/>
    <property type="molecule type" value="Genomic_DNA"/>
</dbReference>
<dbReference type="Proteomes" id="UP001620645">
    <property type="component" value="Unassembled WGS sequence"/>
</dbReference>
<protein>
    <submittedName>
        <fullName evidence="3">Uncharacterized protein</fullName>
    </submittedName>
</protein>
<keyword evidence="4" id="KW-1185">Reference proteome</keyword>
<dbReference type="AlphaFoldDB" id="A0ABD2HWA5"/>
<sequence>MMLRCPLMTFLFVLCLICVHCNLAKPTNSMTRIQEVFRTLMGPKPMMLASRGKKADGLRGENTFPESAAERPTHALGDRNADSFWVVADERVPVAVLRNDWTWPTDARRRR</sequence>
<name>A0ABD2HWA5_HETSC</name>
<feature type="region of interest" description="Disordered" evidence="1">
    <location>
        <begin position="50"/>
        <end position="75"/>
    </location>
</feature>
<accession>A0ABD2HWA5</accession>